<organism evidence="2 3">
    <name type="scientific">Pigmentiphaga litoralis</name>
    <dbReference type="NCBI Taxonomy" id="516702"/>
    <lineage>
        <taxon>Bacteria</taxon>
        <taxon>Pseudomonadati</taxon>
        <taxon>Pseudomonadota</taxon>
        <taxon>Betaproteobacteria</taxon>
        <taxon>Burkholderiales</taxon>
        <taxon>Alcaligenaceae</taxon>
        <taxon>Pigmentiphaga</taxon>
    </lineage>
</organism>
<gene>
    <name evidence="2" type="ORF">FHW18_004091</name>
</gene>
<name>A0A7Y9IZ67_9BURK</name>
<dbReference type="RefSeq" id="WP_179588825.1">
    <property type="nucleotide sequence ID" value="NZ_JACBYR010000002.1"/>
</dbReference>
<dbReference type="EMBL" id="JACBYR010000002">
    <property type="protein sequence ID" value="NYE84784.1"/>
    <property type="molecule type" value="Genomic_DNA"/>
</dbReference>
<feature type="region of interest" description="Disordered" evidence="1">
    <location>
        <begin position="1"/>
        <end position="22"/>
    </location>
</feature>
<evidence type="ECO:0000256" key="1">
    <source>
        <dbReference type="SAM" id="MobiDB-lite"/>
    </source>
</evidence>
<comment type="caution">
    <text evidence="2">The sequence shown here is derived from an EMBL/GenBank/DDBJ whole genome shotgun (WGS) entry which is preliminary data.</text>
</comment>
<dbReference type="InterPro" id="IPR021390">
    <property type="entry name" value="DUF3025"/>
</dbReference>
<reference evidence="2 3" key="1">
    <citation type="submission" date="2020-07" db="EMBL/GenBank/DDBJ databases">
        <title>Genomic Encyclopedia of Type Strains, Phase IV (KMG-V): Genome sequencing to study the core and pangenomes of soil and plant-associated prokaryotes.</title>
        <authorList>
            <person name="Whitman W."/>
        </authorList>
    </citation>
    <scope>NUCLEOTIDE SEQUENCE [LARGE SCALE GENOMIC DNA]</scope>
    <source>
        <strain evidence="2 3">SAS40</strain>
    </source>
</reference>
<evidence type="ECO:0008006" key="4">
    <source>
        <dbReference type="Google" id="ProtNLM"/>
    </source>
</evidence>
<dbReference type="Proteomes" id="UP000542125">
    <property type="component" value="Unassembled WGS sequence"/>
</dbReference>
<sequence>MAGRELNAGPQNGPDDAQDGTNAGATVIDWEQPWFTGVAPAGALLSLEAGEPLCDRLNRLLVTSSARGVRPQMDSGKPIVFAPQSDLPDGTPYEKHIYDTGRIPTRDNLHDLFNGLAWLSYPHIKSRLNATQAHALAQPHMPPPGEGGKNGRGALRDAVTLFDENGLVLACSNDELATALRRFDWQTLFQDRRTATLVQTEPWVVGHALLEKLMNPYKSITAHTLIVPVDDSYFRASFGERRSTIDRLVSDWLANWPFFTPRDLSPLPVLGLPGWWAANTAPGFYDDTDVFRPGRSRQR</sequence>
<accession>A0A7Y9IZ67</accession>
<evidence type="ECO:0000313" key="2">
    <source>
        <dbReference type="EMBL" id="NYE84784.1"/>
    </source>
</evidence>
<proteinExistence type="predicted"/>
<evidence type="ECO:0000313" key="3">
    <source>
        <dbReference type="Proteomes" id="UP000542125"/>
    </source>
</evidence>
<dbReference type="Pfam" id="PF11227">
    <property type="entry name" value="DUF3025"/>
    <property type="match status" value="1"/>
</dbReference>
<protein>
    <recommendedName>
        <fullName evidence="4">DUF3025 domain-containing protein</fullName>
    </recommendedName>
</protein>
<dbReference type="AlphaFoldDB" id="A0A7Y9IZ67"/>
<keyword evidence="3" id="KW-1185">Reference proteome</keyword>